<evidence type="ECO:0000313" key="5">
    <source>
        <dbReference type="Proteomes" id="UP001190700"/>
    </source>
</evidence>
<dbReference type="GO" id="GO:0016286">
    <property type="term" value="F:small conductance calcium-activated potassium channel activity"/>
    <property type="evidence" value="ECO:0007669"/>
    <property type="project" value="InterPro"/>
</dbReference>
<dbReference type="Proteomes" id="UP001190700">
    <property type="component" value="Unassembled WGS sequence"/>
</dbReference>
<feature type="domain" description="Potassium channel" evidence="3">
    <location>
        <begin position="310"/>
        <end position="361"/>
    </location>
</feature>
<keyword evidence="2" id="KW-1133">Transmembrane helix</keyword>
<sequence length="389" mass="44026">MASQSALDWNESDDHLRTTKTPQLGPPDGVKRRYQIAQQPHSRPSTAGDDKGNLSQRSRMVTDYDRPADKKTMQHGTTLKGLWDKGLVHTVQDQNNIYLQTLRLHVRWAITGTVVTAFFGLVCGITAAEMNLMEDVKHVDTSSQLVFICKMCSSGFTVLLLFFIYKLYSTNLAILKEKKEVGARVWLWDCPLWRPFLIEMALCAVHSPYGLEDSNVTLYTGGTELKYPLDCVLTTFSLLRLYLLVRYCHKFIYTDKDNLMLRMYNVQDTHYFAIKTLTTNHPMAFMVIVGVGNCIVFGYMCRIAEIPGPNYWAYNFWQNIWLVLVTLSTVGYGDFAPKTHMGRFFCTMSFLVGNVIIALMVFPRLPSVVDVAGALFGGLRISSNCSLAP</sequence>
<reference evidence="4 5" key="1">
    <citation type="journal article" date="2015" name="Genome Biol. Evol.">
        <title>Comparative Genomics of a Bacterivorous Green Alga Reveals Evolutionary Causalities and Consequences of Phago-Mixotrophic Mode of Nutrition.</title>
        <authorList>
            <person name="Burns J.A."/>
            <person name="Paasch A."/>
            <person name="Narechania A."/>
            <person name="Kim E."/>
        </authorList>
    </citation>
    <scope>NUCLEOTIDE SEQUENCE [LARGE SCALE GENOMIC DNA]</scope>
    <source>
        <strain evidence="4 5">PLY_AMNH</strain>
    </source>
</reference>
<feature type="transmembrane region" description="Helical" evidence="2">
    <location>
        <begin position="312"/>
        <end position="332"/>
    </location>
</feature>
<feature type="region of interest" description="Disordered" evidence="1">
    <location>
        <begin position="1"/>
        <end position="73"/>
    </location>
</feature>
<name>A0AAE0BF11_9CHLO</name>
<keyword evidence="2" id="KW-0812">Transmembrane</keyword>
<feature type="transmembrane region" description="Helical" evidence="2">
    <location>
        <begin position="283"/>
        <end position="300"/>
    </location>
</feature>
<dbReference type="SUPFAM" id="SSF81324">
    <property type="entry name" value="Voltage-gated potassium channels"/>
    <property type="match status" value="1"/>
</dbReference>
<feature type="transmembrane region" description="Helical" evidence="2">
    <location>
        <begin position="145"/>
        <end position="168"/>
    </location>
</feature>
<feature type="transmembrane region" description="Helical" evidence="2">
    <location>
        <begin position="344"/>
        <end position="362"/>
    </location>
</feature>
<dbReference type="Gene3D" id="1.10.287.70">
    <property type="match status" value="1"/>
</dbReference>
<dbReference type="Pfam" id="PF07885">
    <property type="entry name" value="Ion_trans_2"/>
    <property type="match status" value="1"/>
</dbReference>
<feature type="compositionally biased region" description="Basic and acidic residues" evidence="1">
    <location>
        <begin position="60"/>
        <end position="72"/>
    </location>
</feature>
<comment type="caution">
    <text evidence="4">The sequence shown here is derived from an EMBL/GenBank/DDBJ whole genome shotgun (WGS) entry which is preliminary data.</text>
</comment>
<dbReference type="InterPro" id="IPR015449">
    <property type="entry name" value="K_chnl_Ca-activ_SK"/>
</dbReference>
<dbReference type="EMBL" id="LGRX02035457">
    <property type="protein sequence ID" value="KAK3234794.1"/>
    <property type="molecule type" value="Genomic_DNA"/>
</dbReference>
<feature type="transmembrane region" description="Helical" evidence="2">
    <location>
        <begin position="108"/>
        <end position="133"/>
    </location>
</feature>
<dbReference type="GO" id="GO:0016020">
    <property type="term" value="C:membrane"/>
    <property type="evidence" value="ECO:0007669"/>
    <property type="project" value="InterPro"/>
</dbReference>
<gene>
    <name evidence="4" type="ORF">CYMTET_54958</name>
</gene>
<dbReference type="InterPro" id="IPR013099">
    <property type="entry name" value="K_chnl_dom"/>
</dbReference>
<organism evidence="4 5">
    <name type="scientific">Cymbomonas tetramitiformis</name>
    <dbReference type="NCBI Taxonomy" id="36881"/>
    <lineage>
        <taxon>Eukaryota</taxon>
        <taxon>Viridiplantae</taxon>
        <taxon>Chlorophyta</taxon>
        <taxon>Pyramimonadophyceae</taxon>
        <taxon>Pyramimonadales</taxon>
        <taxon>Pyramimonadaceae</taxon>
        <taxon>Cymbomonas</taxon>
    </lineage>
</organism>
<feature type="compositionally biased region" description="Polar residues" evidence="1">
    <location>
        <begin position="36"/>
        <end position="45"/>
    </location>
</feature>
<evidence type="ECO:0000313" key="4">
    <source>
        <dbReference type="EMBL" id="KAK3234794.1"/>
    </source>
</evidence>
<keyword evidence="5" id="KW-1185">Reference proteome</keyword>
<dbReference type="PANTHER" id="PTHR10153">
    <property type="entry name" value="SMALL CONDUCTANCE CALCIUM-ACTIVATED POTASSIUM CHANNEL"/>
    <property type="match status" value="1"/>
</dbReference>
<protein>
    <recommendedName>
        <fullName evidence="3">Potassium channel domain-containing protein</fullName>
    </recommendedName>
</protein>
<proteinExistence type="predicted"/>
<keyword evidence="2" id="KW-0472">Membrane</keyword>
<dbReference type="AlphaFoldDB" id="A0AAE0BF11"/>
<accession>A0AAE0BF11</accession>
<evidence type="ECO:0000256" key="1">
    <source>
        <dbReference type="SAM" id="MobiDB-lite"/>
    </source>
</evidence>
<evidence type="ECO:0000259" key="3">
    <source>
        <dbReference type="Pfam" id="PF07885"/>
    </source>
</evidence>
<evidence type="ECO:0000256" key="2">
    <source>
        <dbReference type="SAM" id="Phobius"/>
    </source>
</evidence>